<proteinExistence type="predicted"/>
<dbReference type="GO" id="GO:0016746">
    <property type="term" value="F:acyltransferase activity"/>
    <property type="evidence" value="ECO:0007669"/>
    <property type="project" value="UniProtKB-KW"/>
</dbReference>
<feature type="transmembrane region" description="Helical" evidence="5">
    <location>
        <begin position="33"/>
        <end position="50"/>
    </location>
</feature>
<feature type="transmembrane region" description="Helical" evidence="5">
    <location>
        <begin position="136"/>
        <end position="156"/>
    </location>
</feature>
<sequence>MIDFILYGIFSFDFFRETTLSNQPWLELARTPFALNLGILGALLVPFLLQSQVRRGLIQLSIGCLVVMTGLIFTGGVLAACCAVFGFARWTSVWVRRRGAIGLPHSLSWVFVIGLYFPFYFITYKPFDGFMTWGELTLFWGLAFLVFKAIHYLHMVCKSRVDPFEQDAFTRFLLYMIHFPSFWFGPYQRFDQFDGEVDTCKQRINRANRIAGAKRIALGCAKLFFVFHVFNLLHFYKLDFYGPFADEFFANVDEVPIWRVWLMVAYFGLRIAVFISAISDGVIGMNRMMGIRVPENSNYPLLARDMQEFWQRWHVQAGVFLREEVFFPIGGMRHRVRAFIAVFAFSGFWHFPSVSAVVVFTALQLVMMELAVRWARFWKTHARKDDWVHAAGLRYRLHDTWLSGGVGIVLHWFVNMISVVLIHDHFFGGTTVFPRMFGF</sequence>
<dbReference type="PANTHER" id="PTHR13285">
    <property type="entry name" value="ACYLTRANSFERASE"/>
    <property type="match status" value="1"/>
</dbReference>
<evidence type="ECO:0000313" key="6">
    <source>
        <dbReference type="EMBL" id="MFD0915649.1"/>
    </source>
</evidence>
<dbReference type="RefSeq" id="WP_377211498.1">
    <property type="nucleotide sequence ID" value="NZ_JBHTJV010000003.1"/>
</dbReference>
<keyword evidence="3 5" id="KW-1133">Transmembrane helix</keyword>
<keyword evidence="4 5" id="KW-0472">Membrane</keyword>
<comment type="caution">
    <text evidence="6">The sequence shown here is derived from an EMBL/GenBank/DDBJ whole genome shotgun (WGS) entry which is preliminary data.</text>
</comment>
<keyword evidence="6" id="KW-0808">Transferase</keyword>
<keyword evidence="2 5" id="KW-0812">Transmembrane</keyword>
<name>A0ABW3FCP0_9HYPH</name>
<accession>A0ABW3FCP0</accession>
<protein>
    <submittedName>
        <fullName evidence="6">MBOAT family O-acyltransferase</fullName>
        <ecNumber evidence="6">2.3.-.-</ecNumber>
    </submittedName>
</protein>
<dbReference type="EC" id="2.3.-.-" evidence="6"/>
<reference evidence="7" key="1">
    <citation type="journal article" date="2019" name="Int. J. Syst. Evol. Microbiol.">
        <title>The Global Catalogue of Microorganisms (GCM) 10K type strain sequencing project: providing services to taxonomists for standard genome sequencing and annotation.</title>
        <authorList>
            <consortium name="The Broad Institute Genomics Platform"/>
            <consortium name="The Broad Institute Genome Sequencing Center for Infectious Disease"/>
            <person name="Wu L."/>
            <person name="Ma J."/>
        </authorList>
    </citation>
    <scope>NUCLEOTIDE SEQUENCE [LARGE SCALE GENOMIC DNA]</scope>
    <source>
        <strain evidence="7">CCUG 60023</strain>
    </source>
</reference>
<evidence type="ECO:0000256" key="4">
    <source>
        <dbReference type="ARBA" id="ARBA00023136"/>
    </source>
</evidence>
<evidence type="ECO:0000256" key="2">
    <source>
        <dbReference type="ARBA" id="ARBA00022692"/>
    </source>
</evidence>
<evidence type="ECO:0000256" key="1">
    <source>
        <dbReference type="ARBA" id="ARBA00004141"/>
    </source>
</evidence>
<dbReference type="Pfam" id="PF03062">
    <property type="entry name" value="MBOAT"/>
    <property type="match status" value="1"/>
</dbReference>
<evidence type="ECO:0000256" key="3">
    <source>
        <dbReference type="ARBA" id="ARBA00022989"/>
    </source>
</evidence>
<evidence type="ECO:0000256" key="5">
    <source>
        <dbReference type="SAM" id="Phobius"/>
    </source>
</evidence>
<keyword evidence="6" id="KW-0012">Acyltransferase</keyword>
<feature type="transmembrane region" description="Helical" evidence="5">
    <location>
        <begin position="401"/>
        <end position="422"/>
    </location>
</feature>
<feature type="transmembrane region" description="Helical" evidence="5">
    <location>
        <begin position="62"/>
        <end position="87"/>
    </location>
</feature>
<dbReference type="PANTHER" id="PTHR13285:SF18">
    <property type="entry name" value="PROTEIN-CYSTEINE N-PALMITOYLTRANSFERASE RASP"/>
    <property type="match status" value="1"/>
</dbReference>
<feature type="transmembrane region" description="Helical" evidence="5">
    <location>
        <begin position="107"/>
        <end position="124"/>
    </location>
</feature>
<dbReference type="InterPro" id="IPR051085">
    <property type="entry name" value="MB_O-acyltransferase"/>
</dbReference>
<organism evidence="6 7">
    <name type="scientific">Pseudahrensia aquimaris</name>
    <dbReference type="NCBI Taxonomy" id="744461"/>
    <lineage>
        <taxon>Bacteria</taxon>
        <taxon>Pseudomonadati</taxon>
        <taxon>Pseudomonadota</taxon>
        <taxon>Alphaproteobacteria</taxon>
        <taxon>Hyphomicrobiales</taxon>
        <taxon>Ahrensiaceae</taxon>
        <taxon>Pseudahrensia</taxon>
    </lineage>
</organism>
<dbReference type="Proteomes" id="UP001597101">
    <property type="component" value="Unassembled WGS sequence"/>
</dbReference>
<dbReference type="InterPro" id="IPR004299">
    <property type="entry name" value="MBOAT_fam"/>
</dbReference>
<feature type="transmembrane region" description="Helical" evidence="5">
    <location>
        <begin position="216"/>
        <end position="236"/>
    </location>
</feature>
<feature type="transmembrane region" description="Helical" evidence="5">
    <location>
        <begin position="338"/>
        <end position="363"/>
    </location>
</feature>
<gene>
    <name evidence="6" type="ORF">ACFQ14_04455</name>
</gene>
<feature type="transmembrane region" description="Helical" evidence="5">
    <location>
        <begin position="256"/>
        <end position="279"/>
    </location>
</feature>
<keyword evidence="7" id="KW-1185">Reference proteome</keyword>
<comment type="subcellular location">
    <subcellularLocation>
        <location evidence="1">Membrane</location>
        <topology evidence="1">Multi-pass membrane protein</topology>
    </subcellularLocation>
</comment>
<evidence type="ECO:0000313" key="7">
    <source>
        <dbReference type="Proteomes" id="UP001597101"/>
    </source>
</evidence>
<dbReference type="EMBL" id="JBHTJV010000003">
    <property type="protein sequence ID" value="MFD0915649.1"/>
    <property type="molecule type" value="Genomic_DNA"/>
</dbReference>